<dbReference type="RefSeq" id="WP_386045188.1">
    <property type="nucleotide sequence ID" value="NZ_JBHUIO010000005.1"/>
</dbReference>
<feature type="domain" description="HTH cro/C1-type" evidence="2">
    <location>
        <begin position="7"/>
        <end position="61"/>
    </location>
</feature>
<keyword evidence="4" id="KW-1185">Reference proteome</keyword>
<dbReference type="PANTHER" id="PTHR46558:SF4">
    <property type="entry name" value="DNA-BIDING PHAGE PROTEIN"/>
    <property type="match status" value="1"/>
</dbReference>
<dbReference type="Pfam" id="PF01381">
    <property type="entry name" value="HTH_3"/>
    <property type="match status" value="1"/>
</dbReference>
<dbReference type="SMART" id="SM00530">
    <property type="entry name" value="HTH_XRE"/>
    <property type="match status" value="1"/>
</dbReference>
<evidence type="ECO:0000259" key="2">
    <source>
        <dbReference type="PROSITE" id="PS50943"/>
    </source>
</evidence>
<evidence type="ECO:0000256" key="1">
    <source>
        <dbReference type="ARBA" id="ARBA00023125"/>
    </source>
</evidence>
<evidence type="ECO:0000313" key="4">
    <source>
        <dbReference type="Proteomes" id="UP001597343"/>
    </source>
</evidence>
<protein>
    <submittedName>
        <fullName evidence="3">Helix-turn-helix transcriptional regulator</fullName>
    </submittedName>
</protein>
<dbReference type="PANTHER" id="PTHR46558">
    <property type="entry name" value="TRACRIPTIONAL REGULATORY PROTEIN-RELATED-RELATED"/>
    <property type="match status" value="1"/>
</dbReference>
<dbReference type="InterPro" id="IPR010982">
    <property type="entry name" value="Lambda_DNA-bd_dom_sf"/>
</dbReference>
<evidence type="ECO:0000313" key="3">
    <source>
        <dbReference type="EMBL" id="MFD2169776.1"/>
    </source>
</evidence>
<gene>
    <name evidence="3" type="ORF">ACFSOY_07175</name>
</gene>
<accession>A0ABW4ZVX6</accession>
<dbReference type="Gene3D" id="1.10.260.40">
    <property type="entry name" value="lambda repressor-like DNA-binding domains"/>
    <property type="match status" value="1"/>
</dbReference>
<dbReference type="PROSITE" id="PS50943">
    <property type="entry name" value="HTH_CROC1"/>
    <property type="match status" value="1"/>
</dbReference>
<name>A0ABW4ZVX6_9BACL</name>
<dbReference type="SUPFAM" id="SSF47413">
    <property type="entry name" value="lambda repressor-like DNA-binding domains"/>
    <property type="match status" value="1"/>
</dbReference>
<sequence length="74" mass="8408">MKRRDSLKKARKEKKLTQQQLADEVGITRAYLTNIENGKNDPSLEVAFKLSTHLGYSLEILFFPQNSHGCNSKA</sequence>
<proteinExistence type="predicted"/>
<keyword evidence="1" id="KW-0238">DNA-binding</keyword>
<dbReference type="Proteomes" id="UP001597343">
    <property type="component" value="Unassembled WGS sequence"/>
</dbReference>
<reference evidence="4" key="1">
    <citation type="journal article" date="2019" name="Int. J. Syst. Evol. Microbiol.">
        <title>The Global Catalogue of Microorganisms (GCM) 10K type strain sequencing project: providing services to taxonomists for standard genome sequencing and annotation.</title>
        <authorList>
            <consortium name="The Broad Institute Genomics Platform"/>
            <consortium name="The Broad Institute Genome Sequencing Center for Infectious Disease"/>
            <person name="Wu L."/>
            <person name="Ma J."/>
        </authorList>
    </citation>
    <scope>NUCLEOTIDE SEQUENCE [LARGE SCALE GENOMIC DNA]</scope>
    <source>
        <strain evidence="4">CGMCC 1.13574</strain>
    </source>
</reference>
<comment type="caution">
    <text evidence="3">The sequence shown here is derived from an EMBL/GenBank/DDBJ whole genome shotgun (WGS) entry which is preliminary data.</text>
</comment>
<dbReference type="EMBL" id="JBHUIO010000005">
    <property type="protein sequence ID" value="MFD2169776.1"/>
    <property type="molecule type" value="Genomic_DNA"/>
</dbReference>
<organism evidence="3 4">
    <name type="scientific">Tumebacillus lipolyticus</name>
    <dbReference type="NCBI Taxonomy" id="1280370"/>
    <lineage>
        <taxon>Bacteria</taxon>
        <taxon>Bacillati</taxon>
        <taxon>Bacillota</taxon>
        <taxon>Bacilli</taxon>
        <taxon>Bacillales</taxon>
        <taxon>Alicyclobacillaceae</taxon>
        <taxon>Tumebacillus</taxon>
    </lineage>
</organism>
<dbReference type="InterPro" id="IPR001387">
    <property type="entry name" value="Cro/C1-type_HTH"/>
</dbReference>
<dbReference type="CDD" id="cd00093">
    <property type="entry name" value="HTH_XRE"/>
    <property type="match status" value="1"/>
</dbReference>